<dbReference type="PROSITE" id="PS51401">
    <property type="entry name" value="CHORD"/>
    <property type="match status" value="1"/>
</dbReference>
<evidence type="ECO:0000256" key="2">
    <source>
        <dbReference type="ARBA" id="ARBA00022737"/>
    </source>
</evidence>
<proteinExistence type="predicted"/>
<keyword evidence="2" id="KW-0677">Repeat</keyword>
<keyword evidence="3" id="KW-0862">Zinc</keyword>
<dbReference type="InterPro" id="IPR007051">
    <property type="entry name" value="CHORD_dom"/>
</dbReference>
<accession>A0A8D2IK03</accession>
<dbReference type="PANTHER" id="PTHR46983">
    <property type="entry name" value="CYSTEINE AND HISTIDINE-RICH DOMAIN-CONTAINING PROTEIN 1"/>
    <property type="match status" value="1"/>
</dbReference>
<name>A0A8D2IK03_VARKO</name>
<dbReference type="AlphaFoldDB" id="A0A8D2IK03"/>
<reference evidence="6" key="2">
    <citation type="submission" date="2025-09" db="UniProtKB">
        <authorList>
            <consortium name="Ensembl"/>
        </authorList>
    </citation>
    <scope>IDENTIFICATION</scope>
</reference>
<evidence type="ECO:0000256" key="1">
    <source>
        <dbReference type="ARBA" id="ARBA00022723"/>
    </source>
</evidence>
<evidence type="ECO:0000256" key="3">
    <source>
        <dbReference type="ARBA" id="ARBA00022833"/>
    </source>
</evidence>
<evidence type="ECO:0000313" key="6">
    <source>
        <dbReference type="Ensembl" id="ENSVKKP00000001520.1"/>
    </source>
</evidence>
<feature type="domain" description="CHORD" evidence="5">
    <location>
        <begin position="5"/>
        <end position="57"/>
    </location>
</feature>
<evidence type="ECO:0000313" key="7">
    <source>
        <dbReference type="Proteomes" id="UP000694545"/>
    </source>
</evidence>
<reference evidence="6" key="1">
    <citation type="submission" date="2025-08" db="UniProtKB">
        <authorList>
            <consortium name="Ensembl"/>
        </authorList>
    </citation>
    <scope>IDENTIFICATION</scope>
</reference>
<protein>
    <recommendedName>
        <fullName evidence="5">CHORD domain-containing protein</fullName>
    </recommendedName>
</protein>
<dbReference type="PANTHER" id="PTHR46983:SF2">
    <property type="entry name" value="INTEGRIN SUBUNIT BETA 1 BINDING PROTEIN 2"/>
    <property type="match status" value="1"/>
</dbReference>
<dbReference type="Proteomes" id="UP000694545">
    <property type="component" value="Unplaced"/>
</dbReference>
<dbReference type="Pfam" id="PF04968">
    <property type="entry name" value="CHORD"/>
    <property type="match status" value="1"/>
</dbReference>
<dbReference type="GO" id="GO:0046872">
    <property type="term" value="F:metal ion binding"/>
    <property type="evidence" value="ECO:0007669"/>
    <property type="project" value="UniProtKB-KW"/>
</dbReference>
<feature type="region of interest" description="Disordered" evidence="4">
    <location>
        <begin position="55"/>
        <end position="74"/>
    </location>
</feature>
<evidence type="ECO:0000256" key="4">
    <source>
        <dbReference type="SAM" id="MobiDB-lite"/>
    </source>
</evidence>
<organism evidence="6 7">
    <name type="scientific">Varanus komodoensis</name>
    <name type="common">Komodo dragon</name>
    <dbReference type="NCBI Taxonomy" id="61221"/>
    <lineage>
        <taxon>Eukaryota</taxon>
        <taxon>Metazoa</taxon>
        <taxon>Chordata</taxon>
        <taxon>Craniata</taxon>
        <taxon>Vertebrata</taxon>
        <taxon>Euteleostomi</taxon>
        <taxon>Lepidosauria</taxon>
        <taxon>Squamata</taxon>
        <taxon>Bifurcata</taxon>
        <taxon>Unidentata</taxon>
        <taxon>Episquamata</taxon>
        <taxon>Toxicofera</taxon>
        <taxon>Anguimorpha</taxon>
        <taxon>Paleoanguimorpha</taxon>
        <taxon>Varanoidea</taxon>
        <taxon>Varanidae</taxon>
        <taxon>Varanus</taxon>
    </lineage>
</organism>
<dbReference type="InterPro" id="IPR039790">
    <property type="entry name" value="CHRD1"/>
</dbReference>
<dbReference type="Gene3D" id="4.10.1130.20">
    <property type="match status" value="1"/>
</dbReference>
<keyword evidence="7" id="KW-1185">Reference proteome</keyword>
<keyword evidence="1" id="KW-0479">Metal-binding</keyword>
<dbReference type="Ensembl" id="ENSVKKT00000001574.1">
    <property type="protein sequence ID" value="ENSVKKP00000001520.1"/>
    <property type="gene ID" value="ENSVKKG00000001243.1"/>
</dbReference>
<evidence type="ECO:0000259" key="5">
    <source>
        <dbReference type="PROSITE" id="PS51401"/>
    </source>
</evidence>
<sequence>MALLCYNKGCGQRFALERNSDQVCGFPCLMKYWSCCGIKTTDFSAFLEQKGCSKGKHSWRTEPRPGPEGAARPAWGCSSAECAKGSPSCCPPCSWTPMSSLRETRFSRRSWSSGG</sequence>